<comment type="catalytic activity">
    <reaction evidence="1">
        <text>Hydrolysis of terminal non-reducing alpha-L-arabinofuranoside residues in alpha-L-arabinosides.</text>
        <dbReference type="EC" id="3.2.1.55"/>
    </reaction>
</comment>
<keyword evidence="6" id="KW-0119">Carbohydrate metabolism</keyword>
<evidence type="ECO:0000259" key="8">
    <source>
        <dbReference type="SMART" id="SM00813"/>
    </source>
</evidence>
<dbReference type="InParanoid" id="S0EY33"/>
<dbReference type="KEGG" id="ccz:CCALI_00907"/>
<dbReference type="Pfam" id="PF06964">
    <property type="entry name" value="Alpha-L-AF_C"/>
    <property type="match status" value="1"/>
</dbReference>
<accession>S0EY33</accession>
<evidence type="ECO:0000256" key="3">
    <source>
        <dbReference type="ARBA" id="ARBA00011165"/>
    </source>
</evidence>
<dbReference type="SUPFAM" id="SSF51011">
    <property type="entry name" value="Glycosyl hydrolase domain"/>
    <property type="match status" value="1"/>
</dbReference>
<dbReference type="GO" id="GO:0046556">
    <property type="term" value="F:alpha-L-arabinofuranosidase activity"/>
    <property type="evidence" value="ECO:0007669"/>
    <property type="project" value="UniProtKB-EC"/>
</dbReference>
<comment type="subunit">
    <text evidence="3">Homohexamer; trimer of dimers.</text>
</comment>
<evidence type="ECO:0000256" key="4">
    <source>
        <dbReference type="ARBA" id="ARBA00012670"/>
    </source>
</evidence>
<reference evidence="10" key="1">
    <citation type="submission" date="2013-03" db="EMBL/GenBank/DDBJ databases">
        <title>Genome sequence of Chthonomonas calidirosea, the first sequenced genome from the Armatimonadetes phylum (formally candidate division OP10).</title>
        <authorList>
            <person name="Lee K.C.Y."/>
            <person name="Morgan X.C."/>
            <person name="Dunfield P.F."/>
            <person name="Tamas I."/>
            <person name="Houghton K.M."/>
            <person name="Vyssotski M."/>
            <person name="Ryan J.L.J."/>
            <person name="Lagutin K."/>
            <person name="McDonald I.R."/>
            <person name="Stott M.B."/>
        </authorList>
    </citation>
    <scope>NUCLEOTIDE SEQUENCE [LARGE SCALE GENOMIC DNA]</scope>
    <source>
        <strain evidence="10">DSM 23976 / ICMP 18418 / T49</strain>
    </source>
</reference>
<dbReference type="EC" id="3.2.1.55" evidence="4"/>
<evidence type="ECO:0000256" key="7">
    <source>
        <dbReference type="ARBA" id="ARBA00023295"/>
    </source>
</evidence>
<dbReference type="SUPFAM" id="SSF51445">
    <property type="entry name" value="(Trans)glycosidases"/>
    <property type="match status" value="1"/>
</dbReference>
<dbReference type="FunCoup" id="S0EY33">
    <property type="interactions" value="61"/>
</dbReference>
<dbReference type="GO" id="GO:0000272">
    <property type="term" value="P:polysaccharide catabolic process"/>
    <property type="evidence" value="ECO:0007669"/>
    <property type="project" value="TreeGrafter"/>
</dbReference>
<dbReference type="InterPro" id="IPR017853">
    <property type="entry name" value="GH"/>
</dbReference>
<protein>
    <recommendedName>
        <fullName evidence="4">non-reducing end alpha-L-arabinofuranosidase</fullName>
        <ecNumber evidence="4">3.2.1.55</ecNumber>
    </recommendedName>
</protein>
<sequence length="495" mass="55546">MEDVRITIKPDVRIGTISPRLYGHFAEHLGRCCYDGLFLKPTSAPVPNQKGFRTDVLEALKNMPMPLLRWPGGCYADHYHWRDGIGPKDQRPRRLGMSCGEVVEDDNSLGTHEFLWFCEQTGAEPYLAANVGTGSPQEMCDWVEYCNSALDTTLTRLRRANGAEKPFGVKLWGVGNENWGCGGNFDARDYALEYRRYATMLRHVDPHIELVACGFDEPWNRTLLQTLRHHLDTIDHLSVHRYWHGEGGELDPSEKVSYRLFTEASLTEAFVQQTADIIRVELGERRRVGVALDEWGIWHPEARLQFDPDKRGGPYEQVSTLRDALAAAIVLEGFHRQCRVLSLANLAQVVNVLHAPIQTRGAAMWRTPTYHVFQLHAPHIGATALEVEVHASLLPVSEELRCVTATASLDKEDNLTLTVLNLHLDQSASVHFGGTEGRVLFDAQLLTADNPLAHNSAEKPDAVVPQPIKATESTQGGYLVNLPKHSMATFRLKRR</sequence>
<dbReference type="InterPro" id="IPR013780">
    <property type="entry name" value="Glyco_hydro_b"/>
</dbReference>
<dbReference type="eggNOG" id="COG3534">
    <property type="taxonomic scope" value="Bacteria"/>
</dbReference>
<organism evidence="9 10">
    <name type="scientific">Chthonomonas calidirosea (strain DSM 23976 / ICMP 18418 / T49)</name>
    <dbReference type="NCBI Taxonomy" id="1303518"/>
    <lineage>
        <taxon>Bacteria</taxon>
        <taxon>Bacillati</taxon>
        <taxon>Armatimonadota</taxon>
        <taxon>Chthonomonadia</taxon>
        <taxon>Chthonomonadales</taxon>
        <taxon>Chthonomonadaceae</taxon>
        <taxon>Chthonomonas</taxon>
    </lineage>
</organism>
<dbReference type="PANTHER" id="PTHR43576">
    <property type="entry name" value="ALPHA-L-ARABINOFURANOSIDASE C-RELATED"/>
    <property type="match status" value="1"/>
</dbReference>
<evidence type="ECO:0000313" key="9">
    <source>
        <dbReference type="EMBL" id="CCW34730.1"/>
    </source>
</evidence>
<keyword evidence="7 9" id="KW-0326">Glycosidase</keyword>
<feature type="domain" description="Alpha-L-arabinofuranosidase C-terminal" evidence="8">
    <location>
        <begin position="293"/>
        <end position="486"/>
    </location>
</feature>
<dbReference type="Gene3D" id="2.60.40.1180">
    <property type="entry name" value="Golgi alpha-mannosidase II"/>
    <property type="match status" value="1"/>
</dbReference>
<dbReference type="EMBL" id="HF951689">
    <property type="protein sequence ID" value="CCW34730.1"/>
    <property type="molecule type" value="Genomic_DNA"/>
</dbReference>
<dbReference type="Proteomes" id="UP000014227">
    <property type="component" value="Chromosome I"/>
</dbReference>
<dbReference type="STRING" id="454171.CP488_00248"/>
<evidence type="ECO:0000256" key="2">
    <source>
        <dbReference type="ARBA" id="ARBA00007186"/>
    </source>
</evidence>
<evidence type="ECO:0000256" key="5">
    <source>
        <dbReference type="ARBA" id="ARBA00022801"/>
    </source>
</evidence>
<dbReference type="OrthoDB" id="9758333at2"/>
<name>S0EY33_CHTCT</name>
<dbReference type="SMART" id="SM00813">
    <property type="entry name" value="Alpha-L-AF_C"/>
    <property type="match status" value="1"/>
</dbReference>
<dbReference type="AlphaFoldDB" id="S0EY33"/>
<evidence type="ECO:0000313" key="10">
    <source>
        <dbReference type="Proteomes" id="UP000014227"/>
    </source>
</evidence>
<dbReference type="SMR" id="S0EY33"/>
<dbReference type="Pfam" id="PF22848">
    <property type="entry name" value="ASD1_dom"/>
    <property type="match status" value="1"/>
</dbReference>
<dbReference type="PATRIC" id="fig|1303518.3.peg.918"/>
<dbReference type="Gene3D" id="3.20.20.80">
    <property type="entry name" value="Glycosidases"/>
    <property type="match status" value="1"/>
</dbReference>
<keyword evidence="5 9" id="KW-0378">Hydrolase</keyword>
<dbReference type="PANTHER" id="PTHR43576:SF2">
    <property type="entry name" value="INTRACELLULAR EXO-ALPHA-L-ARABINOFURANOSIDASE 2"/>
    <property type="match status" value="1"/>
</dbReference>
<comment type="similarity">
    <text evidence="2">Belongs to the glycosyl hydrolase 51 family.</text>
</comment>
<dbReference type="HOGENOM" id="CLU_017810_2_0_0"/>
<proteinExistence type="inferred from homology"/>
<gene>
    <name evidence="9" type="ORF">CCALI_00907</name>
</gene>
<dbReference type="InterPro" id="IPR055235">
    <property type="entry name" value="ASD1_cat"/>
</dbReference>
<keyword evidence="10" id="KW-1185">Reference proteome</keyword>
<dbReference type="RefSeq" id="WP_016482284.1">
    <property type="nucleotide sequence ID" value="NC_021487.1"/>
</dbReference>
<evidence type="ECO:0000256" key="6">
    <source>
        <dbReference type="ARBA" id="ARBA00023277"/>
    </source>
</evidence>
<dbReference type="InterPro" id="IPR010720">
    <property type="entry name" value="Alpha-L-AF_C"/>
</dbReference>
<evidence type="ECO:0000256" key="1">
    <source>
        <dbReference type="ARBA" id="ARBA00001462"/>
    </source>
</evidence>
<dbReference type="GO" id="GO:0046373">
    <property type="term" value="P:L-arabinose metabolic process"/>
    <property type="evidence" value="ECO:0007669"/>
    <property type="project" value="InterPro"/>
</dbReference>